<evidence type="ECO:0000259" key="14">
    <source>
        <dbReference type="PROSITE" id="PS50056"/>
    </source>
</evidence>
<sequence length="848" mass="95560">MGLTISSIFGRLFGKKQMRILMVGLDAAGKTTILYKLKLGEIVTTIPTIGFNVETVEYKNISFTVWDVGGQDKIRPLWRHYFQNTQGLIFVVDSNDRERVTESAEELSKMLQEDELRDAVLLVFANKQDLPNALTVSELADRLGVHALRSRTPRALCLHSGTSSPPVPPRVPGYMKDLTGYPKSCRRTREGSAGQQISPFCSLTFRLPVSCRTTPLMMPSVSPHLPVPRPSYSQARENLVRAIPPKLLCMLACGGKDCRYEGPECWKSNQQVIRGLFSSWVTDDIIAMARPSNHLIKKYNIIEQFQRLKIRSIINTQLPGEHAHCGPPLDLESGFTYSPQIFMDNKIYFYNFGMPDFGVSSLVGIIDGVKVLAFAVREGRVAVHCHAGLGRTGVLIACYLIYTLRISPSEAVHYVRIKRPRSIQTRSQINQVFDFARLLGTQLAQYSDLSLRHGAPFTLQHYLNRQALLLHGQEARRLRHTPKVVYLLCVRLSCLALALASPSEVHAELEKRSAVRVLSMAVRETLVSKQYLPLLTERRKGSWAGSGSVSSWDEPLGFLERKHEVLLDKRSYSESDITKIRVYEDQELSSYCTAALGDEKHWCLQDLICADLRPVSPVFGTFAFGQLYPKQEFHMFNNAMMNMKTSSSYTKMSKRSTKKKIQKCGSNLELNRNLHIPGPTLMAREVAKAMAEQSPAGETVLQRSALLQEELNSSDCGWALLVTESNPHVLCCLLWTWLEKLRDPVLSSEDVERLTVGNNRKPLSLLKKPQRHTISCLLSCVNTVISLCPHREDAILQRLICALTRRPQEEIGILGPLMKVMHSSLRETFNTHRHITRACSINATQEFQ</sequence>
<protein>
    <recommendedName>
        <fullName evidence="17">Protein tyrosine phosphatase domain-containing protein 1</fullName>
    </recommendedName>
</protein>
<evidence type="ECO:0000313" key="16">
    <source>
        <dbReference type="Proteomes" id="UP001352852"/>
    </source>
</evidence>
<evidence type="ECO:0000256" key="5">
    <source>
        <dbReference type="ARBA" id="ARBA00022741"/>
    </source>
</evidence>
<dbReference type="SMART" id="SM00404">
    <property type="entry name" value="PTPc_motif"/>
    <property type="match status" value="1"/>
</dbReference>
<gene>
    <name evidence="15" type="ORF">CHARACLAT_006675</name>
</gene>
<accession>A0ABU7CW08</accession>
<evidence type="ECO:0000256" key="6">
    <source>
        <dbReference type="ARBA" id="ARBA00022801"/>
    </source>
</evidence>
<dbReference type="PROSITE" id="PS00383">
    <property type="entry name" value="TYR_PHOSPHATASE_1"/>
    <property type="match status" value="1"/>
</dbReference>
<dbReference type="CDD" id="cd04150">
    <property type="entry name" value="Arf1_5_like"/>
    <property type="match status" value="1"/>
</dbReference>
<evidence type="ECO:0000259" key="13">
    <source>
        <dbReference type="PROSITE" id="PS50054"/>
    </source>
</evidence>
<dbReference type="InterPro" id="IPR029021">
    <property type="entry name" value="Prot-tyrosine_phosphatase-like"/>
</dbReference>
<evidence type="ECO:0000256" key="3">
    <source>
        <dbReference type="ARBA" id="ARBA00022448"/>
    </source>
</evidence>
<evidence type="ECO:0000313" key="15">
    <source>
        <dbReference type="EMBL" id="MED6266899.1"/>
    </source>
</evidence>
<keyword evidence="8" id="KW-0904">Protein phosphatase</keyword>
<dbReference type="InterPro" id="IPR003595">
    <property type="entry name" value="Tyr_Pase_cat"/>
</dbReference>
<name>A0ABU7CW08_9TELE</name>
<dbReference type="SMART" id="SM00175">
    <property type="entry name" value="RAB"/>
    <property type="match status" value="1"/>
</dbReference>
<dbReference type="PRINTS" id="PR00328">
    <property type="entry name" value="SAR1GTPBP"/>
</dbReference>
<keyword evidence="6" id="KW-0378">Hydrolase</keyword>
<dbReference type="PROSITE" id="PS50056">
    <property type="entry name" value="TYR_PHOSPHATASE_2"/>
    <property type="match status" value="1"/>
</dbReference>
<keyword evidence="5" id="KW-0547">Nucleotide-binding</keyword>
<evidence type="ECO:0000256" key="2">
    <source>
        <dbReference type="ARBA" id="ARBA00010290"/>
    </source>
</evidence>
<evidence type="ECO:0008006" key="17">
    <source>
        <dbReference type="Google" id="ProtNLM"/>
    </source>
</evidence>
<dbReference type="InterPro" id="IPR024156">
    <property type="entry name" value="Small_GTPase_ARF"/>
</dbReference>
<proteinExistence type="inferred from homology"/>
<dbReference type="SMART" id="SM00178">
    <property type="entry name" value="SAR"/>
    <property type="match status" value="1"/>
</dbReference>
<dbReference type="Proteomes" id="UP001352852">
    <property type="component" value="Unassembled WGS sequence"/>
</dbReference>
<evidence type="ECO:0000256" key="1">
    <source>
        <dbReference type="ARBA" id="ARBA00004555"/>
    </source>
</evidence>
<evidence type="ECO:0000256" key="4">
    <source>
        <dbReference type="ARBA" id="ARBA00022707"/>
    </source>
</evidence>
<keyword evidence="12" id="KW-0449">Lipoprotein</keyword>
<dbReference type="Pfam" id="PF00025">
    <property type="entry name" value="Arf"/>
    <property type="match status" value="1"/>
</dbReference>
<keyword evidence="7" id="KW-0931">ER-Golgi transport</keyword>
<dbReference type="InterPro" id="IPR005225">
    <property type="entry name" value="Small_GTP-bd"/>
</dbReference>
<keyword evidence="9" id="KW-0653">Protein transport</keyword>
<comment type="caution">
    <text evidence="15">The sequence shown here is derived from an EMBL/GenBank/DDBJ whole genome shotgun (WGS) entry which is preliminary data.</text>
</comment>
<feature type="domain" description="Tyrosine-protein phosphatase" evidence="13">
    <location>
        <begin position="276"/>
        <end position="441"/>
    </location>
</feature>
<dbReference type="InterPro" id="IPR000387">
    <property type="entry name" value="Tyr_Pase_dom"/>
</dbReference>
<organism evidence="15 16">
    <name type="scientific">Characodon lateralis</name>
    <dbReference type="NCBI Taxonomy" id="208331"/>
    <lineage>
        <taxon>Eukaryota</taxon>
        <taxon>Metazoa</taxon>
        <taxon>Chordata</taxon>
        <taxon>Craniata</taxon>
        <taxon>Vertebrata</taxon>
        <taxon>Euteleostomi</taxon>
        <taxon>Actinopterygii</taxon>
        <taxon>Neopterygii</taxon>
        <taxon>Teleostei</taxon>
        <taxon>Neoteleostei</taxon>
        <taxon>Acanthomorphata</taxon>
        <taxon>Ovalentaria</taxon>
        <taxon>Atherinomorphae</taxon>
        <taxon>Cyprinodontiformes</taxon>
        <taxon>Goodeidae</taxon>
        <taxon>Characodon</taxon>
    </lineage>
</organism>
<dbReference type="PROSITE" id="PS50054">
    <property type="entry name" value="TYR_PHOSPHATASE_DUAL"/>
    <property type="match status" value="1"/>
</dbReference>
<dbReference type="InterPro" id="IPR027417">
    <property type="entry name" value="P-loop_NTPase"/>
</dbReference>
<keyword evidence="4" id="KW-0519">Myristate</keyword>
<dbReference type="PANTHER" id="PTHR11711">
    <property type="entry name" value="ADP RIBOSYLATION FACTOR-RELATED"/>
    <property type="match status" value="1"/>
</dbReference>
<dbReference type="SUPFAM" id="SSF52799">
    <property type="entry name" value="(Phosphotyrosine protein) phosphatases II"/>
    <property type="match status" value="1"/>
</dbReference>
<reference evidence="15 16" key="1">
    <citation type="submission" date="2021-06" db="EMBL/GenBank/DDBJ databases">
        <authorList>
            <person name="Palmer J.M."/>
        </authorList>
    </citation>
    <scope>NUCLEOTIDE SEQUENCE [LARGE SCALE GENOMIC DNA]</scope>
    <source>
        <strain evidence="15 16">CL_MEX2019</strain>
        <tissue evidence="15">Muscle</tissue>
    </source>
</reference>
<keyword evidence="3" id="KW-0813">Transport</keyword>
<dbReference type="SUPFAM" id="SSF52540">
    <property type="entry name" value="P-loop containing nucleoside triphosphate hydrolases"/>
    <property type="match status" value="1"/>
</dbReference>
<dbReference type="Pfam" id="PF00782">
    <property type="entry name" value="DSPc"/>
    <property type="match status" value="1"/>
</dbReference>
<dbReference type="InterPro" id="IPR045872">
    <property type="entry name" value="Arf1-5-like"/>
</dbReference>
<evidence type="ECO:0000256" key="9">
    <source>
        <dbReference type="ARBA" id="ARBA00022927"/>
    </source>
</evidence>
<evidence type="ECO:0000256" key="12">
    <source>
        <dbReference type="ARBA" id="ARBA00023288"/>
    </source>
</evidence>
<evidence type="ECO:0000256" key="7">
    <source>
        <dbReference type="ARBA" id="ARBA00022892"/>
    </source>
</evidence>
<comment type="subcellular location">
    <subcellularLocation>
        <location evidence="1">Golgi apparatus</location>
    </subcellularLocation>
</comment>
<dbReference type="InterPro" id="IPR049573">
    <property type="entry name" value="PTPDC1_PTP"/>
</dbReference>
<dbReference type="CDD" id="cd14506">
    <property type="entry name" value="PTP_PTPDC1"/>
    <property type="match status" value="1"/>
</dbReference>
<comment type="similarity">
    <text evidence="2">Belongs to the small GTPase superfamily. Arf family.</text>
</comment>
<dbReference type="SMART" id="SM00195">
    <property type="entry name" value="DSPc"/>
    <property type="match status" value="1"/>
</dbReference>
<evidence type="ECO:0000256" key="8">
    <source>
        <dbReference type="ARBA" id="ARBA00022912"/>
    </source>
</evidence>
<dbReference type="InterPro" id="IPR016130">
    <property type="entry name" value="Tyr_Pase_AS"/>
</dbReference>
<dbReference type="NCBIfam" id="TIGR00231">
    <property type="entry name" value="small_GTP"/>
    <property type="match status" value="1"/>
</dbReference>
<dbReference type="Gene3D" id="3.40.50.300">
    <property type="entry name" value="P-loop containing nucleotide triphosphate hydrolases"/>
    <property type="match status" value="1"/>
</dbReference>
<feature type="domain" description="Tyrosine specific protein phosphatases" evidence="14">
    <location>
        <begin position="363"/>
        <end position="430"/>
    </location>
</feature>
<evidence type="ECO:0000256" key="11">
    <source>
        <dbReference type="ARBA" id="ARBA00023134"/>
    </source>
</evidence>
<dbReference type="InterPro" id="IPR006689">
    <property type="entry name" value="Small_GTPase_ARF/SAR"/>
</dbReference>
<dbReference type="PROSITE" id="PS51417">
    <property type="entry name" value="ARF"/>
    <property type="match status" value="1"/>
</dbReference>
<dbReference type="SMART" id="SM00177">
    <property type="entry name" value="ARF"/>
    <property type="match status" value="1"/>
</dbReference>
<dbReference type="InterPro" id="IPR000340">
    <property type="entry name" value="Dual-sp_phosphatase_cat-dom"/>
</dbReference>
<keyword evidence="10" id="KW-0333">Golgi apparatus</keyword>
<dbReference type="EMBL" id="JAHUTJ010008546">
    <property type="protein sequence ID" value="MED6266899.1"/>
    <property type="molecule type" value="Genomic_DNA"/>
</dbReference>
<dbReference type="InterPro" id="IPR020422">
    <property type="entry name" value="TYR_PHOSPHATASE_DUAL_dom"/>
</dbReference>
<dbReference type="Gene3D" id="3.90.190.10">
    <property type="entry name" value="Protein tyrosine phosphatase superfamily"/>
    <property type="match status" value="1"/>
</dbReference>
<keyword evidence="11" id="KW-0342">GTP-binding</keyword>
<keyword evidence="16" id="KW-1185">Reference proteome</keyword>
<evidence type="ECO:0000256" key="10">
    <source>
        <dbReference type="ARBA" id="ARBA00023034"/>
    </source>
</evidence>